<feature type="region of interest" description="Disordered" evidence="2">
    <location>
        <begin position="238"/>
        <end position="259"/>
    </location>
</feature>
<proteinExistence type="predicted"/>
<protein>
    <submittedName>
        <fullName evidence="4">Prephenate dehydrogenase/arogenate dehydrogenase family protein</fullName>
    </submittedName>
</protein>
<dbReference type="InterPro" id="IPR003099">
    <property type="entry name" value="Prephen_DH"/>
</dbReference>
<accession>A0ABD5NWH5</accession>
<dbReference type="SUPFAM" id="SSF51735">
    <property type="entry name" value="NAD(P)-binding Rossmann-fold domains"/>
    <property type="match status" value="1"/>
</dbReference>
<dbReference type="Pfam" id="PF02153">
    <property type="entry name" value="PDH_N"/>
    <property type="match status" value="1"/>
</dbReference>
<name>A0ABD5NWH5_9EURY</name>
<comment type="caution">
    <text evidence="4">The sequence shown here is derived from an EMBL/GenBank/DDBJ whole genome shotgun (WGS) entry which is preliminary data.</text>
</comment>
<dbReference type="GO" id="GO:0008977">
    <property type="term" value="F:prephenate dehydrogenase (NAD+) activity"/>
    <property type="evidence" value="ECO:0007669"/>
    <property type="project" value="UniProtKB-ARBA"/>
</dbReference>
<dbReference type="GeneID" id="71854769"/>
<dbReference type="PANTHER" id="PTHR21363">
    <property type="entry name" value="PREPHENATE DEHYDROGENASE"/>
    <property type="match status" value="1"/>
</dbReference>
<reference evidence="4 5" key="1">
    <citation type="journal article" date="2014" name="Int. J. Syst. Evol. Microbiol.">
        <title>Complete genome sequence of Corynebacterium casei LMG S-19264T (=DSM 44701T), isolated from a smear-ripened cheese.</title>
        <authorList>
            <consortium name="US DOE Joint Genome Institute (JGI-PGF)"/>
            <person name="Walter F."/>
            <person name="Albersmeier A."/>
            <person name="Kalinowski J."/>
            <person name="Ruckert C."/>
        </authorList>
    </citation>
    <scope>NUCLEOTIDE SEQUENCE [LARGE SCALE GENOMIC DNA]</scope>
    <source>
        <strain evidence="4 5">IBRC-M 10912</strain>
    </source>
</reference>
<dbReference type="PROSITE" id="PS51176">
    <property type="entry name" value="PDH_ADH"/>
    <property type="match status" value="1"/>
</dbReference>
<dbReference type="InterPro" id="IPR050812">
    <property type="entry name" value="Preph/Arog_dehydrog"/>
</dbReference>
<evidence type="ECO:0000256" key="2">
    <source>
        <dbReference type="SAM" id="MobiDB-lite"/>
    </source>
</evidence>
<sequence>MEVLIVGAGAMGRWFASAVDATIAFTDVDDEAAATAAAAVDGDAVPLEGDDRFDVVCLAVPMGHVEAAIENHAPRASEALLDVSGVMEPALEAMATHAPDLERVSLHPLFAPERAPGSIAVVRDEGGPATDALLADLETRGNDLVETTAAEHDAAMESVQAAAHTAVLSFALAADAVPSAFETPIYEGLRELTEQVTEGTPRVYADIQATFDGADAVAEAAARIADADDEAFESLYREAASRWHPDGPTAETDPGGDQE</sequence>
<dbReference type="PANTHER" id="PTHR21363:SF0">
    <property type="entry name" value="PREPHENATE DEHYDROGENASE [NADP(+)]"/>
    <property type="match status" value="1"/>
</dbReference>
<dbReference type="SUPFAM" id="SSF48179">
    <property type="entry name" value="6-phosphogluconate dehydrogenase C-terminal domain-like"/>
    <property type="match status" value="1"/>
</dbReference>
<evidence type="ECO:0000313" key="4">
    <source>
        <dbReference type="EMBL" id="MFC4246452.1"/>
    </source>
</evidence>
<feature type="domain" description="Prephenate/arogenate dehydrogenase" evidence="3">
    <location>
        <begin position="1"/>
        <end position="259"/>
    </location>
</feature>
<dbReference type="InterPro" id="IPR046826">
    <property type="entry name" value="PDH_N"/>
</dbReference>
<dbReference type="InterPro" id="IPR008927">
    <property type="entry name" value="6-PGluconate_DH-like_C_sf"/>
</dbReference>
<dbReference type="EMBL" id="JBHSDJ010000013">
    <property type="protein sequence ID" value="MFC4246452.1"/>
    <property type="molecule type" value="Genomic_DNA"/>
</dbReference>
<evidence type="ECO:0000256" key="1">
    <source>
        <dbReference type="ARBA" id="ARBA00023002"/>
    </source>
</evidence>
<dbReference type="RefSeq" id="WP_246967026.1">
    <property type="nucleotide sequence ID" value="NZ_CP095397.1"/>
</dbReference>
<dbReference type="Gene3D" id="3.40.50.720">
    <property type="entry name" value="NAD(P)-binding Rossmann-like Domain"/>
    <property type="match status" value="1"/>
</dbReference>
<evidence type="ECO:0000313" key="5">
    <source>
        <dbReference type="Proteomes" id="UP001595821"/>
    </source>
</evidence>
<gene>
    <name evidence="4" type="ORF">ACFOZ7_05505</name>
</gene>
<dbReference type="AlphaFoldDB" id="A0ABD5NWH5"/>
<organism evidence="4 5">
    <name type="scientific">Natribaculum luteum</name>
    <dbReference type="NCBI Taxonomy" id="1586232"/>
    <lineage>
        <taxon>Archaea</taxon>
        <taxon>Methanobacteriati</taxon>
        <taxon>Methanobacteriota</taxon>
        <taxon>Stenosarchaea group</taxon>
        <taxon>Halobacteria</taxon>
        <taxon>Halobacteriales</taxon>
        <taxon>Natrialbaceae</taxon>
        <taxon>Natribaculum</taxon>
    </lineage>
</organism>
<evidence type="ECO:0000259" key="3">
    <source>
        <dbReference type="PROSITE" id="PS51176"/>
    </source>
</evidence>
<dbReference type="InterPro" id="IPR036291">
    <property type="entry name" value="NAD(P)-bd_dom_sf"/>
</dbReference>
<dbReference type="Proteomes" id="UP001595821">
    <property type="component" value="Unassembled WGS sequence"/>
</dbReference>
<keyword evidence="1" id="KW-0560">Oxidoreductase</keyword>